<proteinExistence type="predicted"/>
<accession>A0A6F8PUB0</accession>
<name>A0A6F8PUB0_9GAMM</name>
<dbReference type="KEGG" id="tse:THMIRHAS_09770"/>
<keyword evidence="2" id="KW-1185">Reference proteome</keyword>
<sequence length="610" mass="64013">MVEKVGQVESIIGMVIASDSLTGTTRVLTLGSPVYQDETIQTFDGAVVFIQLEQSNAITLGRMTTLKLSEDVVAAAPIEANEARTDLKTLEVILAADNSDIAELDLNNLEDTQVGEQQDSANGGGVVIARYGLSGKVSSGFLTDNLQQGVTNGSEERFISIESEERVPPTLIPVLNSAPQAIILESGSALLGLIGANKSVLQGTQLISNVVNSPVELGVLDLVNFQPNQAFLVFDRENNIKTIELTIDNGVGQDLLGLSHLLGHQEFALINPLAGFHYDLNPNGQHLTISREDGQEISNLQANMALSGVTTVDTSTLGALLNSSVIIGAIYGLKVTDTQNEIATASIKQFLDINLLHNNTLQGLSDLLDVPVLGILSPITGLLDQLLGGVDEALFGTVLEVVNVVDGITDPLDSLLQPIGALLNDVGDIVSDLSGNLGQTFLGDSLIGQAGDNLTTDLLVSLLSVPDMDTTDSAGLLQSLLGGLPQLGTAGSVDQLVDGVTNLLDGVLGVESRLLDDSLNLVTTDIQQLLTSDDSFQQTVIDLLANGAEQQGGSVDQVIDSVTNLLDDLLGTHTDALDGSLNEITTVLSNLLDGVRVTAELENNLNLALL</sequence>
<gene>
    <name evidence="1" type="ORF">THMIRHAS_09770</name>
</gene>
<dbReference type="EMBL" id="AP021889">
    <property type="protein sequence ID" value="BBP45604.1"/>
    <property type="molecule type" value="Genomic_DNA"/>
</dbReference>
<reference evidence="2" key="1">
    <citation type="submission" date="2019-11" db="EMBL/GenBank/DDBJ databases">
        <title>Isolation and characterization of two novel species in the genus Thiomicrorhabdus.</title>
        <authorList>
            <person name="Mochizuki J."/>
            <person name="Kojima H."/>
            <person name="Fukui M."/>
        </authorList>
    </citation>
    <scope>NUCLEOTIDE SEQUENCE [LARGE SCALE GENOMIC DNA]</scope>
    <source>
        <strain evidence="2">aks77</strain>
    </source>
</reference>
<evidence type="ECO:0000313" key="1">
    <source>
        <dbReference type="EMBL" id="BBP45604.1"/>
    </source>
</evidence>
<dbReference type="RefSeq" id="WP_173271464.1">
    <property type="nucleotide sequence ID" value="NZ_AP021889.1"/>
</dbReference>
<organism evidence="1 2">
    <name type="scientific">Thiosulfatimonas sediminis</name>
    <dbReference type="NCBI Taxonomy" id="2675054"/>
    <lineage>
        <taxon>Bacteria</taxon>
        <taxon>Pseudomonadati</taxon>
        <taxon>Pseudomonadota</taxon>
        <taxon>Gammaproteobacteria</taxon>
        <taxon>Thiotrichales</taxon>
        <taxon>Piscirickettsiaceae</taxon>
        <taxon>Thiosulfatimonas</taxon>
    </lineage>
</organism>
<dbReference type="Proteomes" id="UP000501726">
    <property type="component" value="Chromosome"/>
</dbReference>
<protein>
    <submittedName>
        <fullName evidence="1">Uncharacterized protein</fullName>
    </submittedName>
</protein>
<evidence type="ECO:0000313" key="2">
    <source>
        <dbReference type="Proteomes" id="UP000501726"/>
    </source>
</evidence>
<dbReference type="AlphaFoldDB" id="A0A6F8PUB0"/>